<evidence type="ECO:0000313" key="3">
    <source>
        <dbReference type="Proteomes" id="UP000295724"/>
    </source>
</evidence>
<accession>A0A4R6XUV6</accession>
<sequence length="194" mass="22491">MEQIEKLFKKEISQIDIDNERFSWFEKELGLIISEEVKFFWICCSSLKMENSECYISPLVDLDYYKETIEDLFFNFEELNQYVNESSIVEGVKPYVYNKKWIPFVSVDGIYNFLDFDSADTGNDGQIILTDMMGGDSRVLLVSKSLNELCGRINEEIEAGRITVTLNNNEMSIVSHSEDDDYNAFVAIGLWEDN</sequence>
<reference evidence="2 3" key="1">
    <citation type="submission" date="2019-03" db="EMBL/GenBank/DDBJ databases">
        <title>Genomic Encyclopedia of Type Strains, Phase IV (KMG-IV): sequencing the most valuable type-strain genomes for metagenomic binning, comparative biology and taxonomic classification.</title>
        <authorList>
            <person name="Goeker M."/>
        </authorList>
    </citation>
    <scope>NUCLEOTIDE SEQUENCE [LARGE SCALE GENOMIC DNA]</scope>
    <source>
        <strain evidence="2 3">DSM 25488</strain>
    </source>
</reference>
<keyword evidence="3" id="KW-1185">Reference proteome</keyword>
<dbReference type="RefSeq" id="WP_099018963.1">
    <property type="nucleotide sequence ID" value="NZ_NIHB01000002.1"/>
</dbReference>
<organism evidence="2 3">
    <name type="scientific">Marinicella litoralis</name>
    <dbReference type="NCBI Taxonomy" id="644220"/>
    <lineage>
        <taxon>Bacteria</taxon>
        <taxon>Pseudomonadati</taxon>
        <taxon>Pseudomonadota</taxon>
        <taxon>Gammaproteobacteria</taxon>
        <taxon>Lysobacterales</taxon>
        <taxon>Marinicellaceae</taxon>
        <taxon>Marinicella</taxon>
    </lineage>
</organism>
<evidence type="ECO:0000313" key="2">
    <source>
        <dbReference type="EMBL" id="TDR22309.1"/>
    </source>
</evidence>
<dbReference type="InterPro" id="IPR018958">
    <property type="entry name" value="Knr4/Smi1-like_dom"/>
</dbReference>
<dbReference type="Proteomes" id="UP000295724">
    <property type="component" value="Unassembled WGS sequence"/>
</dbReference>
<dbReference type="OrthoDB" id="6933666at2"/>
<comment type="caution">
    <text evidence="2">The sequence shown here is derived from an EMBL/GenBank/DDBJ whole genome shotgun (WGS) entry which is preliminary data.</text>
</comment>
<dbReference type="SUPFAM" id="SSF160631">
    <property type="entry name" value="SMI1/KNR4-like"/>
    <property type="match status" value="1"/>
</dbReference>
<feature type="domain" description="Knr4/Smi1-like" evidence="1">
    <location>
        <begin position="18"/>
        <end position="149"/>
    </location>
</feature>
<protein>
    <submittedName>
        <fullName evidence="2">SMI1/KNR4 family protein SUKH-1</fullName>
    </submittedName>
</protein>
<dbReference type="Pfam" id="PF09346">
    <property type="entry name" value="SMI1_KNR4"/>
    <property type="match status" value="1"/>
</dbReference>
<evidence type="ECO:0000259" key="1">
    <source>
        <dbReference type="Pfam" id="PF09346"/>
    </source>
</evidence>
<dbReference type="EMBL" id="SNZB01000002">
    <property type="protein sequence ID" value="TDR22309.1"/>
    <property type="molecule type" value="Genomic_DNA"/>
</dbReference>
<dbReference type="AlphaFoldDB" id="A0A4R6XUV6"/>
<proteinExistence type="predicted"/>
<name>A0A4R6XUV6_9GAMM</name>
<gene>
    <name evidence="2" type="ORF">C8D91_0787</name>
</gene>
<dbReference type="InterPro" id="IPR037883">
    <property type="entry name" value="Knr4/Smi1-like_sf"/>
</dbReference>